<sequence length="268" mass="30078">MNSKPVLLLTGKCAVIAGLILSNSARTIADQSFKLTQAAQTSQSALEQMDVSEIAKQIMALQKYMYIDNKTKIVTFDSKAARQGGFSKEILELASELIESQNILMRQAAQEKIGNVTQLQVAEDNFPKLKRFHERLKERDRKKNKLPSSTIELSQLSYKVVINILNKSILPNSNVQKLIKHTNSHILIAELTARACGDYSHYIPNYTPYTTGWTTTADPHGALRRLGYHKTAYYASFQGSYGSSYTKERSYTSSYGTCNFPCLEMKAK</sequence>
<protein>
    <submittedName>
        <fullName evidence="1">Uncharacterized protein</fullName>
    </submittedName>
</protein>
<accession>A0A1U7HQH6</accession>
<gene>
    <name evidence="1" type="ORF">NIES1031_12575</name>
</gene>
<proteinExistence type="predicted"/>
<reference evidence="1 2" key="1">
    <citation type="submission" date="2016-11" db="EMBL/GenBank/DDBJ databases">
        <title>Draft Genome Sequences of Nine Cyanobacterial Strains from Diverse Habitats.</title>
        <authorList>
            <person name="Zhu T."/>
            <person name="Hou S."/>
            <person name="Lu X."/>
            <person name="Hess W.R."/>
        </authorList>
    </citation>
    <scope>NUCLEOTIDE SEQUENCE [LARGE SCALE GENOMIC DNA]</scope>
    <source>
        <strain evidence="1 2">5.2 s.c.1</strain>
    </source>
</reference>
<dbReference type="OrthoDB" id="10016174at2"/>
<comment type="caution">
    <text evidence="1">The sequence shown here is derived from an EMBL/GenBank/DDBJ whole genome shotgun (WGS) entry which is preliminary data.</text>
</comment>
<organism evidence="1 2">
    <name type="scientific">Chroogloeocystis siderophila 5.2 s.c.1</name>
    <dbReference type="NCBI Taxonomy" id="247279"/>
    <lineage>
        <taxon>Bacteria</taxon>
        <taxon>Bacillati</taxon>
        <taxon>Cyanobacteriota</taxon>
        <taxon>Cyanophyceae</taxon>
        <taxon>Oscillatoriophycideae</taxon>
        <taxon>Chroococcales</taxon>
        <taxon>Chroococcaceae</taxon>
        <taxon>Chroogloeocystis</taxon>
    </lineage>
</organism>
<dbReference type="EMBL" id="MRCC01000009">
    <property type="protein sequence ID" value="OKH25821.1"/>
    <property type="molecule type" value="Genomic_DNA"/>
</dbReference>
<evidence type="ECO:0000313" key="2">
    <source>
        <dbReference type="Proteomes" id="UP000185984"/>
    </source>
</evidence>
<name>A0A1U7HQH6_9CHRO</name>
<dbReference type="Proteomes" id="UP000185984">
    <property type="component" value="Unassembled WGS sequence"/>
</dbReference>
<keyword evidence="2" id="KW-1185">Reference proteome</keyword>
<dbReference type="AlphaFoldDB" id="A0A1U7HQH6"/>
<evidence type="ECO:0000313" key="1">
    <source>
        <dbReference type="EMBL" id="OKH25821.1"/>
    </source>
</evidence>
<dbReference type="RefSeq" id="WP_073549723.1">
    <property type="nucleotide sequence ID" value="NZ_CAWMVK010000043.1"/>
</dbReference>